<sequence length="492" mass="55639">MQQASTNCWTCKQRKVGCDRTLPTCLNCGKGQRDCQGYGLRLAWPDKQDGRRKQKQYVIKHQRACESYVLRNDGGFTFLNTSVDDLEGSKLFVQDLIRGSSMRIWSHVPASLSLYSINEQDGMLLNHYDLEIARITTTIDDESNGFRLALIPMALSSSDLSARSILCTTLAIACYHLGRPQEATKYRYRAIRDLSKSLANIPVDAMDSVTKTRHFAASMMLCVYGVFDESDTAWHTHLAGAKSVYDIIPQAVKSDIGFEFLEPWFRYHYIFSQYTYPPTGDVSDIVLSEKDTKACRIVGVLGCSMELLHLIGCINQLCGLRRSAGWVNLLSSPYLDRISLMENRLIDLQQELVLRPALTTGNIDNTRITSTAELYRIAALLYFYQTVPSTFLPITDIQSLVNTGLSILWKMKICSSPWPLFVIACSVQENDRIPILNLMEASGSSRRIGNYSIIMGLVKAVWKRQDILSEEKAKRYVDWRDLVQGGYMPSFI</sequence>
<evidence type="ECO:0000313" key="4">
    <source>
        <dbReference type="EMBL" id="OSS53913.1"/>
    </source>
</evidence>
<dbReference type="GO" id="GO:0005634">
    <property type="term" value="C:nucleus"/>
    <property type="evidence" value="ECO:0007669"/>
    <property type="project" value="UniProtKB-SubCell"/>
</dbReference>
<dbReference type="SMART" id="SM00066">
    <property type="entry name" value="GAL4"/>
    <property type="match status" value="1"/>
</dbReference>
<evidence type="ECO:0000256" key="2">
    <source>
        <dbReference type="ARBA" id="ARBA00023242"/>
    </source>
</evidence>
<dbReference type="STRING" id="105696.A0A1Y2MCQ1"/>
<reference evidence="4 5" key="1">
    <citation type="journal article" date="2017" name="Genome Announc.">
        <title>Genome sequence of the saprophytic ascomycete Epicoccum nigrum ICMP 19927 strain isolated from New Zealand.</title>
        <authorList>
            <person name="Fokin M."/>
            <person name="Fleetwood D."/>
            <person name="Weir B.S."/>
            <person name="Villas-Boas S.G."/>
        </authorList>
    </citation>
    <scope>NUCLEOTIDE SEQUENCE [LARGE SCALE GENOMIC DNA]</scope>
    <source>
        <strain evidence="4 5">ICMP 19927</strain>
    </source>
</reference>
<protein>
    <recommendedName>
        <fullName evidence="3">Zn(2)-C6 fungal-type domain-containing protein</fullName>
    </recommendedName>
</protein>
<dbReference type="SUPFAM" id="SSF57701">
    <property type="entry name" value="Zn2/Cys6 DNA-binding domain"/>
    <property type="match status" value="1"/>
</dbReference>
<dbReference type="OMA" id="TWFLYHE"/>
<dbReference type="AlphaFoldDB" id="A0A1Y2MCQ1"/>
<accession>A0A1Y2MCQ1</accession>
<dbReference type="EMBL" id="KZ107838">
    <property type="protein sequence ID" value="OSS53913.1"/>
    <property type="molecule type" value="Genomic_DNA"/>
</dbReference>
<proteinExistence type="predicted"/>
<dbReference type="Pfam" id="PF00172">
    <property type="entry name" value="Zn_clus"/>
    <property type="match status" value="1"/>
</dbReference>
<name>A0A1Y2MCQ1_EPING</name>
<comment type="subcellular location">
    <subcellularLocation>
        <location evidence="1">Nucleus</location>
    </subcellularLocation>
</comment>
<dbReference type="PANTHER" id="PTHR37534:SF49">
    <property type="entry name" value="LYSINE BIOSYNTHESIS REGULATORY PROTEIN LYS14"/>
    <property type="match status" value="1"/>
</dbReference>
<dbReference type="Proteomes" id="UP000193240">
    <property type="component" value="Unassembled WGS sequence"/>
</dbReference>
<dbReference type="InterPro" id="IPR021858">
    <property type="entry name" value="Fun_TF"/>
</dbReference>
<gene>
    <name evidence="4" type="ORF">B5807_01224</name>
</gene>
<organism evidence="4 5">
    <name type="scientific">Epicoccum nigrum</name>
    <name type="common">Soil fungus</name>
    <name type="synonym">Epicoccum purpurascens</name>
    <dbReference type="NCBI Taxonomy" id="105696"/>
    <lineage>
        <taxon>Eukaryota</taxon>
        <taxon>Fungi</taxon>
        <taxon>Dikarya</taxon>
        <taxon>Ascomycota</taxon>
        <taxon>Pezizomycotina</taxon>
        <taxon>Dothideomycetes</taxon>
        <taxon>Pleosporomycetidae</taxon>
        <taxon>Pleosporales</taxon>
        <taxon>Pleosporineae</taxon>
        <taxon>Didymellaceae</taxon>
        <taxon>Epicoccum</taxon>
    </lineage>
</organism>
<dbReference type="InterPro" id="IPR001138">
    <property type="entry name" value="Zn2Cys6_DnaBD"/>
</dbReference>
<dbReference type="Pfam" id="PF11951">
    <property type="entry name" value="Fungal_trans_2"/>
    <property type="match status" value="1"/>
</dbReference>
<dbReference type="CDD" id="cd00067">
    <property type="entry name" value="GAL4"/>
    <property type="match status" value="1"/>
</dbReference>
<dbReference type="Gene3D" id="4.10.240.10">
    <property type="entry name" value="Zn(2)-C6 fungal-type DNA-binding domain"/>
    <property type="match status" value="1"/>
</dbReference>
<dbReference type="PROSITE" id="PS50048">
    <property type="entry name" value="ZN2_CY6_FUNGAL_2"/>
    <property type="match status" value="1"/>
</dbReference>
<keyword evidence="5" id="KW-1185">Reference proteome</keyword>
<evidence type="ECO:0000313" key="5">
    <source>
        <dbReference type="Proteomes" id="UP000193240"/>
    </source>
</evidence>
<feature type="domain" description="Zn(2)-C6 fungal-type" evidence="3">
    <location>
        <begin position="7"/>
        <end position="35"/>
    </location>
</feature>
<dbReference type="GO" id="GO:0045944">
    <property type="term" value="P:positive regulation of transcription by RNA polymerase II"/>
    <property type="evidence" value="ECO:0007669"/>
    <property type="project" value="TreeGrafter"/>
</dbReference>
<dbReference type="GO" id="GO:0000981">
    <property type="term" value="F:DNA-binding transcription factor activity, RNA polymerase II-specific"/>
    <property type="evidence" value="ECO:0007669"/>
    <property type="project" value="InterPro"/>
</dbReference>
<dbReference type="GO" id="GO:0000976">
    <property type="term" value="F:transcription cis-regulatory region binding"/>
    <property type="evidence" value="ECO:0007669"/>
    <property type="project" value="TreeGrafter"/>
</dbReference>
<dbReference type="InterPro" id="IPR036864">
    <property type="entry name" value="Zn2-C6_fun-type_DNA-bd_sf"/>
</dbReference>
<dbReference type="GO" id="GO:0008270">
    <property type="term" value="F:zinc ion binding"/>
    <property type="evidence" value="ECO:0007669"/>
    <property type="project" value="InterPro"/>
</dbReference>
<evidence type="ECO:0000259" key="3">
    <source>
        <dbReference type="PROSITE" id="PS50048"/>
    </source>
</evidence>
<dbReference type="InParanoid" id="A0A1Y2MCQ1"/>
<evidence type="ECO:0000256" key="1">
    <source>
        <dbReference type="ARBA" id="ARBA00004123"/>
    </source>
</evidence>
<keyword evidence="2" id="KW-0539">Nucleus</keyword>
<dbReference type="PANTHER" id="PTHR37534">
    <property type="entry name" value="TRANSCRIPTIONAL ACTIVATOR PROTEIN UGA3"/>
    <property type="match status" value="1"/>
</dbReference>